<evidence type="ECO:0000313" key="2">
    <source>
        <dbReference type="Proteomes" id="UP000272503"/>
    </source>
</evidence>
<comment type="caution">
    <text evidence="1">The sequence shown here is derived from an EMBL/GenBank/DDBJ whole genome shotgun (WGS) entry which is preliminary data.</text>
</comment>
<name>A0A3L6ZXX5_9MICO</name>
<proteinExistence type="predicted"/>
<protein>
    <recommendedName>
        <fullName evidence="3">Asp23/Gls24 family envelope stress response protein</fullName>
    </recommendedName>
</protein>
<dbReference type="EMBL" id="RCUX01000016">
    <property type="protein sequence ID" value="RLP72769.1"/>
    <property type="molecule type" value="Genomic_DNA"/>
</dbReference>
<evidence type="ECO:0008006" key="3">
    <source>
        <dbReference type="Google" id="ProtNLM"/>
    </source>
</evidence>
<evidence type="ECO:0000313" key="1">
    <source>
        <dbReference type="EMBL" id="RLP72769.1"/>
    </source>
</evidence>
<keyword evidence="2" id="KW-1185">Reference proteome</keyword>
<organism evidence="1 2">
    <name type="scientific">Mycetocola tolaasinivorans</name>
    <dbReference type="NCBI Taxonomy" id="76635"/>
    <lineage>
        <taxon>Bacteria</taxon>
        <taxon>Bacillati</taxon>
        <taxon>Actinomycetota</taxon>
        <taxon>Actinomycetes</taxon>
        <taxon>Micrococcales</taxon>
        <taxon>Microbacteriaceae</taxon>
        <taxon>Mycetocola</taxon>
    </lineage>
</organism>
<sequence>MSVSHEGLAGVEGVPVEGVPVGGIESAAEIEAQIEAAVRAVPGVSAVFPASSTASRVVEAGARLLGIRQDAPASVVLERMPAGVVVAVAIGIRASASASDTARAAHAAVYALLFGQGIEISDVRITVVHIDNGHSDAPSPDPSGPTPTK</sequence>
<reference evidence="1 2" key="1">
    <citation type="submission" date="2018-10" db="EMBL/GenBank/DDBJ databases">
        <authorList>
            <person name="Li J."/>
        </authorList>
    </citation>
    <scope>NUCLEOTIDE SEQUENCE [LARGE SCALE GENOMIC DNA]</scope>
    <source>
        <strain evidence="1 2">IF 016277</strain>
    </source>
</reference>
<accession>A0A3L6ZXX5</accession>
<dbReference type="RefSeq" id="WP_121649746.1">
    <property type="nucleotide sequence ID" value="NZ_RCUX01000016.1"/>
</dbReference>
<dbReference type="Proteomes" id="UP000272503">
    <property type="component" value="Unassembled WGS sequence"/>
</dbReference>
<dbReference type="AlphaFoldDB" id="A0A3L6ZXX5"/>
<gene>
    <name evidence="1" type="ORF">D9V32_15085</name>
</gene>